<accession>A0AC34GVX3</accession>
<sequence>MDILENLKRKRELQKARQQQKQVSQIPPQPSPVKEQPQKLSPVKQEPQRSIQQPPPKCSPIKLPPPSETKPQEHRKKPSPIQNEPKELPAIVKRPKQSPPVLQQSLPVQQQQQQSNLYHPGQKQYSVHGKVYTIGCELGRGGSSRVYEAKYNNKVFAIKVVDLENVDQKIIDGYMAEVELLQNLQGEVGIIQLEDYELKDDENGRELLVVMEKGENDFQTFLRSSDRSPHMIRYYWESMLNCVKVVHSKNIVHSDLKPANFIFVKSKLKLIDFGIASAIPTDLTSIVKDCQAGTLNYMSPESIQHRCEDNKVHVPLASDVWSLGCILYLMVYGTPPFGHITSQVAKMNAVLSKDIEYKPIEDEQLLNCMQQCLQRDYQKRPTVTQLLEHPYLKPVQSEMSSFFGRNSATMTSTLNESADEDILAQIEAEVRKNTPKTAAKNVSRIIRKGGTSTSFNSLSTTK</sequence>
<name>A0AC34GVX3_9BILA</name>
<dbReference type="Proteomes" id="UP000887579">
    <property type="component" value="Unplaced"/>
</dbReference>
<protein>
    <submittedName>
        <fullName evidence="2">Protein kinase domain-containing protein</fullName>
    </submittedName>
</protein>
<organism evidence="1 2">
    <name type="scientific">Panagrolaimus sp. ES5</name>
    <dbReference type="NCBI Taxonomy" id="591445"/>
    <lineage>
        <taxon>Eukaryota</taxon>
        <taxon>Metazoa</taxon>
        <taxon>Ecdysozoa</taxon>
        <taxon>Nematoda</taxon>
        <taxon>Chromadorea</taxon>
        <taxon>Rhabditida</taxon>
        <taxon>Tylenchina</taxon>
        <taxon>Panagrolaimomorpha</taxon>
        <taxon>Panagrolaimoidea</taxon>
        <taxon>Panagrolaimidae</taxon>
        <taxon>Panagrolaimus</taxon>
    </lineage>
</organism>
<proteinExistence type="predicted"/>
<dbReference type="WBParaSite" id="ES5_v2.g8815.t1">
    <property type="protein sequence ID" value="ES5_v2.g8815.t1"/>
    <property type="gene ID" value="ES5_v2.g8815"/>
</dbReference>
<evidence type="ECO:0000313" key="1">
    <source>
        <dbReference type="Proteomes" id="UP000887579"/>
    </source>
</evidence>
<reference evidence="2" key="1">
    <citation type="submission" date="2022-11" db="UniProtKB">
        <authorList>
            <consortium name="WormBaseParasite"/>
        </authorList>
    </citation>
    <scope>IDENTIFICATION</scope>
</reference>
<evidence type="ECO:0000313" key="2">
    <source>
        <dbReference type="WBParaSite" id="ES5_v2.g8815.t1"/>
    </source>
</evidence>